<feature type="region of interest" description="Disordered" evidence="1">
    <location>
        <begin position="32"/>
        <end position="88"/>
    </location>
</feature>
<name>A0A084W7V5_ANOSI</name>
<sequence length="88" mass="9389">MKSRGKIKSRPVPHVKTRFAIVLQSILDGQNRLNGADEGSKQVAGRTAKGYSRGGVESESRSEEGDALANASEVNKLSTTSWCPSSGR</sequence>
<dbReference type="AlphaFoldDB" id="A0A084W7V5"/>
<accession>A0A084W7V5</accession>
<protein>
    <submittedName>
        <fullName evidence="2 3">Uncharacterized protein</fullName>
    </submittedName>
</protein>
<evidence type="ECO:0000313" key="2">
    <source>
        <dbReference type="EMBL" id="KFB46299.1"/>
    </source>
</evidence>
<dbReference type="EnsemblMetazoa" id="ASIC014287-RA">
    <property type="protein sequence ID" value="ASIC014287-PA"/>
    <property type="gene ID" value="ASIC014287"/>
</dbReference>
<dbReference type="Proteomes" id="UP000030765">
    <property type="component" value="Unassembled WGS sequence"/>
</dbReference>
<reference evidence="3" key="2">
    <citation type="submission" date="2020-05" db="UniProtKB">
        <authorList>
            <consortium name="EnsemblMetazoa"/>
        </authorList>
    </citation>
    <scope>IDENTIFICATION</scope>
</reference>
<dbReference type="EMBL" id="KE525316">
    <property type="protein sequence ID" value="KFB46299.1"/>
    <property type="molecule type" value="Genomic_DNA"/>
</dbReference>
<feature type="compositionally biased region" description="Polar residues" evidence="1">
    <location>
        <begin position="72"/>
        <end position="88"/>
    </location>
</feature>
<dbReference type="EMBL" id="ATLV01021316">
    <property type="status" value="NOT_ANNOTATED_CDS"/>
    <property type="molecule type" value="Genomic_DNA"/>
</dbReference>
<evidence type="ECO:0000256" key="1">
    <source>
        <dbReference type="SAM" id="MobiDB-lite"/>
    </source>
</evidence>
<evidence type="ECO:0000313" key="3">
    <source>
        <dbReference type="EnsemblMetazoa" id="ASIC014287-PA"/>
    </source>
</evidence>
<gene>
    <name evidence="2" type="ORF">ZHAS_00014287</name>
</gene>
<dbReference type="VEuPathDB" id="VectorBase:ASIC014287"/>
<reference evidence="2 4" key="1">
    <citation type="journal article" date="2014" name="BMC Genomics">
        <title>Genome sequence of Anopheles sinensis provides insight into genetics basis of mosquito competence for malaria parasites.</title>
        <authorList>
            <person name="Zhou D."/>
            <person name="Zhang D."/>
            <person name="Ding G."/>
            <person name="Shi L."/>
            <person name="Hou Q."/>
            <person name="Ye Y."/>
            <person name="Xu Y."/>
            <person name="Zhou H."/>
            <person name="Xiong C."/>
            <person name="Li S."/>
            <person name="Yu J."/>
            <person name="Hong S."/>
            <person name="Yu X."/>
            <person name="Zou P."/>
            <person name="Chen C."/>
            <person name="Chang X."/>
            <person name="Wang W."/>
            <person name="Lv Y."/>
            <person name="Sun Y."/>
            <person name="Ma L."/>
            <person name="Shen B."/>
            <person name="Zhu C."/>
        </authorList>
    </citation>
    <scope>NUCLEOTIDE SEQUENCE [LARGE SCALE GENOMIC DNA]</scope>
</reference>
<organism evidence="2">
    <name type="scientific">Anopheles sinensis</name>
    <name type="common">Mosquito</name>
    <dbReference type="NCBI Taxonomy" id="74873"/>
    <lineage>
        <taxon>Eukaryota</taxon>
        <taxon>Metazoa</taxon>
        <taxon>Ecdysozoa</taxon>
        <taxon>Arthropoda</taxon>
        <taxon>Hexapoda</taxon>
        <taxon>Insecta</taxon>
        <taxon>Pterygota</taxon>
        <taxon>Neoptera</taxon>
        <taxon>Endopterygota</taxon>
        <taxon>Diptera</taxon>
        <taxon>Nematocera</taxon>
        <taxon>Culicoidea</taxon>
        <taxon>Culicidae</taxon>
        <taxon>Anophelinae</taxon>
        <taxon>Anopheles</taxon>
    </lineage>
</organism>
<keyword evidence="4" id="KW-1185">Reference proteome</keyword>
<proteinExistence type="predicted"/>
<evidence type="ECO:0000313" key="4">
    <source>
        <dbReference type="Proteomes" id="UP000030765"/>
    </source>
</evidence>